<dbReference type="InterPro" id="IPR001138">
    <property type="entry name" value="Zn2Cys6_DnaBD"/>
</dbReference>
<dbReference type="InterPro" id="IPR052360">
    <property type="entry name" value="Transcr_Regulatory_Proteins"/>
</dbReference>
<dbReference type="GO" id="GO:0003677">
    <property type="term" value="F:DNA binding"/>
    <property type="evidence" value="ECO:0007669"/>
    <property type="project" value="UniProtKB-KW"/>
</dbReference>
<comment type="caution">
    <text evidence="8">The sequence shown here is derived from an EMBL/GenBank/DDBJ whole genome shotgun (WGS) entry which is preliminary data.</text>
</comment>
<dbReference type="CDD" id="cd00067">
    <property type="entry name" value="GAL4"/>
    <property type="match status" value="1"/>
</dbReference>
<dbReference type="EMBL" id="JAVRQU010000016">
    <property type="protein sequence ID" value="KAK5693959.1"/>
    <property type="molecule type" value="Genomic_DNA"/>
</dbReference>
<keyword evidence="6" id="KW-0539">Nucleus</keyword>
<dbReference type="PROSITE" id="PS50048">
    <property type="entry name" value="ZN2_CY6_FUNGAL_2"/>
    <property type="match status" value="1"/>
</dbReference>
<evidence type="ECO:0000256" key="3">
    <source>
        <dbReference type="ARBA" id="ARBA00023015"/>
    </source>
</evidence>
<dbReference type="PROSITE" id="PS00463">
    <property type="entry name" value="ZN2_CY6_FUNGAL_1"/>
    <property type="match status" value="1"/>
</dbReference>
<dbReference type="InterPro" id="IPR036864">
    <property type="entry name" value="Zn2-C6_fun-type_DNA-bd_sf"/>
</dbReference>
<dbReference type="Proteomes" id="UP001310594">
    <property type="component" value="Unassembled WGS sequence"/>
</dbReference>
<evidence type="ECO:0000256" key="6">
    <source>
        <dbReference type="ARBA" id="ARBA00023242"/>
    </source>
</evidence>
<dbReference type="GO" id="GO:0008270">
    <property type="term" value="F:zinc ion binding"/>
    <property type="evidence" value="ECO:0007669"/>
    <property type="project" value="InterPro"/>
</dbReference>
<evidence type="ECO:0000256" key="1">
    <source>
        <dbReference type="ARBA" id="ARBA00022723"/>
    </source>
</evidence>
<feature type="domain" description="Zn(2)-C6 fungal-type" evidence="7">
    <location>
        <begin position="27"/>
        <end position="55"/>
    </location>
</feature>
<accession>A0AAN7ZLT6</accession>
<evidence type="ECO:0000256" key="5">
    <source>
        <dbReference type="ARBA" id="ARBA00023163"/>
    </source>
</evidence>
<dbReference type="InterPro" id="IPR021858">
    <property type="entry name" value="Fun_TF"/>
</dbReference>
<dbReference type="PANTHER" id="PTHR36206:SF12">
    <property type="entry name" value="ASPERCRYPTIN BIOSYNTHESIS CLUSTER-SPECIFIC TRANSCRIPTION REGULATOR ATNN-RELATED"/>
    <property type="match status" value="1"/>
</dbReference>
<keyword evidence="3" id="KW-0805">Transcription regulation</keyword>
<proteinExistence type="predicted"/>
<dbReference type="AlphaFoldDB" id="A0AAN7ZLT6"/>
<keyword evidence="1" id="KW-0479">Metal-binding</keyword>
<evidence type="ECO:0000259" key="7">
    <source>
        <dbReference type="PROSITE" id="PS50048"/>
    </source>
</evidence>
<evidence type="ECO:0000313" key="9">
    <source>
        <dbReference type="Proteomes" id="UP001310594"/>
    </source>
</evidence>
<keyword evidence="2" id="KW-0862">Zinc</keyword>
<evidence type="ECO:0000256" key="2">
    <source>
        <dbReference type="ARBA" id="ARBA00022833"/>
    </source>
</evidence>
<keyword evidence="4" id="KW-0238">DNA-binding</keyword>
<reference evidence="8" key="1">
    <citation type="submission" date="2023-08" db="EMBL/GenBank/DDBJ databases">
        <title>Black Yeasts Isolated from many extreme environments.</title>
        <authorList>
            <person name="Coleine C."/>
            <person name="Stajich J.E."/>
            <person name="Selbmann L."/>
        </authorList>
    </citation>
    <scope>NUCLEOTIDE SEQUENCE</scope>
    <source>
        <strain evidence="8">CCFEE 5810</strain>
    </source>
</reference>
<sequence length="594" mass="67407">MAIRERADGEQQQRVVPRRYAPKTRTGCITCKIRRIKCDEVKPSCKRCTSTGRKCDGYILPEACSERVLPSPSLALCTDTTSNALERRTFDFFRSRTVPSVSGYFNDPVWDRLVLQFCQSEPTVRYAVNAVGALHEERYLRHSARNIGLQVSHVRTSFPTIQYSMALKGLQGLLGAENVSLDLVMICILLMAHFEALRESFVPALVHVENAIRLLHSSASIDARKIDPHLVRALMRLDIQGSIYLQARIPGLPFALDSTLPATLHDLTQARDLLNTWVSRLFHFMRVSADEYKFKESEMPAPLEVIAKSHDFVQTFADIDQLLWDFMHKPSLKLTTREQHGLAVLRSRVKCQRITAACCIYAEATMYDAYLADFEEILSICTYIMGSDDADRRLFSVSLDEGLLHPLYFVALHCRDNRVRRGALTYLRRLPTNPGIWHVEAMTRTAQMCVDFEEEWCGKTSPLRSDVPEWGRIHAAGFDGWDLTDVRPTVTAQFRLRPNGMDGEWMNIYQEVEWEGDLHSAVSEVHELTDSLRLLSRVELINERRKDLKQSVGVVEVLSMSPESDRQSLGASARWWDGGLPACALPLGLTETCV</sequence>
<organism evidence="8 9">
    <name type="scientific">Elasticomyces elasticus</name>
    <dbReference type="NCBI Taxonomy" id="574655"/>
    <lineage>
        <taxon>Eukaryota</taxon>
        <taxon>Fungi</taxon>
        <taxon>Dikarya</taxon>
        <taxon>Ascomycota</taxon>
        <taxon>Pezizomycotina</taxon>
        <taxon>Dothideomycetes</taxon>
        <taxon>Dothideomycetidae</taxon>
        <taxon>Mycosphaerellales</taxon>
        <taxon>Teratosphaeriaceae</taxon>
        <taxon>Elasticomyces</taxon>
    </lineage>
</organism>
<dbReference type="GO" id="GO:0000981">
    <property type="term" value="F:DNA-binding transcription factor activity, RNA polymerase II-specific"/>
    <property type="evidence" value="ECO:0007669"/>
    <property type="project" value="InterPro"/>
</dbReference>
<name>A0AAN7ZLT6_9PEZI</name>
<evidence type="ECO:0000313" key="8">
    <source>
        <dbReference type="EMBL" id="KAK5693959.1"/>
    </source>
</evidence>
<dbReference type="PANTHER" id="PTHR36206">
    <property type="entry name" value="ASPERCRYPTIN BIOSYNTHESIS CLUSTER-SPECIFIC TRANSCRIPTION REGULATOR ATNN-RELATED"/>
    <property type="match status" value="1"/>
</dbReference>
<dbReference type="Pfam" id="PF00172">
    <property type="entry name" value="Zn_clus"/>
    <property type="match status" value="1"/>
</dbReference>
<dbReference type="Pfam" id="PF11951">
    <property type="entry name" value="Fungal_trans_2"/>
    <property type="match status" value="1"/>
</dbReference>
<protein>
    <recommendedName>
        <fullName evidence="7">Zn(2)-C6 fungal-type domain-containing protein</fullName>
    </recommendedName>
</protein>
<keyword evidence="5" id="KW-0804">Transcription</keyword>
<dbReference type="Gene3D" id="4.10.240.10">
    <property type="entry name" value="Zn(2)-C6 fungal-type DNA-binding domain"/>
    <property type="match status" value="1"/>
</dbReference>
<evidence type="ECO:0000256" key="4">
    <source>
        <dbReference type="ARBA" id="ARBA00023125"/>
    </source>
</evidence>
<dbReference type="SMART" id="SM00066">
    <property type="entry name" value="GAL4"/>
    <property type="match status" value="1"/>
</dbReference>
<gene>
    <name evidence="8" type="ORF">LTR97_009577</name>
</gene>
<dbReference type="SUPFAM" id="SSF57701">
    <property type="entry name" value="Zn2/Cys6 DNA-binding domain"/>
    <property type="match status" value="1"/>
</dbReference>